<organism evidence="1 2">
    <name type="scientific">Noviluteimonas lactosilytica</name>
    <dbReference type="NCBI Taxonomy" id="2888523"/>
    <lineage>
        <taxon>Bacteria</taxon>
        <taxon>Pseudomonadati</taxon>
        <taxon>Pseudomonadota</taxon>
        <taxon>Gammaproteobacteria</taxon>
        <taxon>Lysobacterales</taxon>
        <taxon>Lysobacteraceae</taxon>
        <taxon>Noviluteimonas</taxon>
    </lineage>
</organism>
<evidence type="ECO:0008006" key="3">
    <source>
        <dbReference type="Google" id="ProtNLM"/>
    </source>
</evidence>
<gene>
    <name evidence="1" type="ORF">LK996_04930</name>
</gene>
<dbReference type="EMBL" id="JAJGAK010000001">
    <property type="protein sequence ID" value="MCC8362415.1"/>
    <property type="molecule type" value="Genomic_DNA"/>
</dbReference>
<dbReference type="RefSeq" id="WP_230526018.1">
    <property type="nucleotide sequence ID" value="NZ_JAJGAK010000001.1"/>
</dbReference>
<evidence type="ECO:0000313" key="2">
    <source>
        <dbReference type="Proteomes" id="UP001165293"/>
    </source>
</evidence>
<sequence>MHASPRLSPRRNASGTVLVIAFVLLLLAGLLTLFALKVGMFEQRSTGNDMRAKVVNEVAEAGLAQGFEYLIRQHPEMMQTAGLWQRCGATETNFPCGAVSGATFDHDGDPTTAPVSRREQMFRLRGDVPNTIANIDPELSRYMLPLPAASKIASLANGQNVAYGVAPVLCYANGPAETAGGIPCGDIGSSRVMVATFVSVAKFPGENTSSTLVQTVGQYPKLGDEVMNTPPIMASGSVDVTGNLQVVTNPNAGGTGVPVSVWTRLNIDKHGTPNTCYADEFFRYTQGNHTPTLYQSTIRCDDCKCDTNGAPATLSYDQSGINRCEDPSDDCEGIDILDIDEGTNSDTGYNTGGHVGANFNVRSDAQSHPTCEFPPDMFKFVFGVEAWLDNNLDCFAETKAGAILYQNTDNGVTRSVGPDEAYLYKIADHIIPTDANAELVRAEQLATNAMINDAPNSAGVIWCQQACDLTGQVGTPDAPVFLILDGPITIHGVVFGYVFVRDTGATLRPETGSSLTGNCPANCMLFMNAGSAIYGALVVQGQLKANGTAAVIYDGNVLRGVIEEAGLVYSTLPGAWTDQQAY</sequence>
<evidence type="ECO:0000313" key="1">
    <source>
        <dbReference type="EMBL" id="MCC8362415.1"/>
    </source>
</evidence>
<name>A0ABS8JFZ4_9GAMM</name>
<accession>A0ABS8JFZ4</accession>
<reference evidence="1" key="1">
    <citation type="submission" date="2021-10" db="EMBL/GenBank/DDBJ databases">
        <authorList>
            <person name="Lyu M."/>
            <person name="Wang X."/>
            <person name="Meng X."/>
            <person name="Xu K."/>
        </authorList>
    </citation>
    <scope>NUCLEOTIDE SEQUENCE</scope>
    <source>
        <strain evidence="1">A6</strain>
    </source>
</reference>
<dbReference type="Proteomes" id="UP001165293">
    <property type="component" value="Unassembled WGS sequence"/>
</dbReference>
<keyword evidence="2" id="KW-1185">Reference proteome</keyword>
<protein>
    <recommendedName>
        <fullName evidence="3">Type 4 fimbrial biogenesis protein PilX N-terminal domain-containing protein</fullName>
    </recommendedName>
</protein>
<comment type="caution">
    <text evidence="1">The sequence shown here is derived from an EMBL/GenBank/DDBJ whole genome shotgun (WGS) entry which is preliminary data.</text>
</comment>
<proteinExistence type="predicted"/>